<dbReference type="EMBL" id="JBEYBF010000026">
    <property type="protein sequence ID" value="MEU1955684.1"/>
    <property type="molecule type" value="Genomic_DNA"/>
</dbReference>
<keyword evidence="3" id="KW-0472">Membrane</keyword>
<evidence type="ECO:0000259" key="4">
    <source>
        <dbReference type="Pfam" id="PF11611"/>
    </source>
</evidence>
<dbReference type="InterPro" id="IPR029051">
    <property type="entry name" value="DUF4352"/>
</dbReference>
<evidence type="ECO:0000256" key="1">
    <source>
        <dbReference type="ARBA" id="ARBA00022729"/>
    </source>
</evidence>
<feature type="compositionally biased region" description="Low complexity" evidence="2">
    <location>
        <begin position="71"/>
        <end position="90"/>
    </location>
</feature>
<gene>
    <name evidence="5" type="ORF">ABZ510_27995</name>
</gene>
<feature type="domain" description="DUF4352" evidence="4">
    <location>
        <begin position="105"/>
        <end position="225"/>
    </location>
</feature>
<evidence type="ECO:0000313" key="5">
    <source>
        <dbReference type="EMBL" id="MEU1955684.1"/>
    </source>
</evidence>
<feature type="transmembrane region" description="Helical" evidence="3">
    <location>
        <begin position="38"/>
        <end position="62"/>
    </location>
</feature>
<dbReference type="Proteomes" id="UP001550628">
    <property type="component" value="Unassembled WGS sequence"/>
</dbReference>
<accession>A0ABV2WXS0</accession>
<organism evidence="5 6">
    <name type="scientific">Nocardia rhamnosiphila</name>
    <dbReference type="NCBI Taxonomy" id="426716"/>
    <lineage>
        <taxon>Bacteria</taxon>
        <taxon>Bacillati</taxon>
        <taxon>Actinomycetota</taxon>
        <taxon>Actinomycetes</taxon>
        <taxon>Mycobacteriales</taxon>
        <taxon>Nocardiaceae</taxon>
        <taxon>Nocardia</taxon>
    </lineage>
</organism>
<evidence type="ECO:0000256" key="2">
    <source>
        <dbReference type="SAM" id="MobiDB-lite"/>
    </source>
</evidence>
<dbReference type="Gene3D" id="2.60.40.1240">
    <property type="match status" value="1"/>
</dbReference>
<proteinExistence type="predicted"/>
<dbReference type="InterPro" id="IPR029050">
    <property type="entry name" value="Immunoprotect_excell_Ig-like"/>
</dbReference>
<comment type="caution">
    <text evidence="5">The sequence shown here is derived from an EMBL/GenBank/DDBJ whole genome shotgun (WGS) entry which is preliminary data.</text>
</comment>
<feature type="compositionally biased region" description="Low complexity" evidence="2">
    <location>
        <begin position="1"/>
        <end position="17"/>
    </location>
</feature>
<evidence type="ECO:0000256" key="3">
    <source>
        <dbReference type="SAM" id="Phobius"/>
    </source>
</evidence>
<dbReference type="RefSeq" id="WP_356959711.1">
    <property type="nucleotide sequence ID" value="NZ_JBEYBD010000033.1"/>
</dbReference>
<dbReference type="Pfam" id="PF11611">
    <property type="entry name" value="DUF4352"/>
    <property type="match status" value="1"/>
</dbReference>
<protein>
    <submittedName>
        <fullName evidence="5">DUF4352 domain-containing protein</fullName>
    </submittedName>
</protein>
<feature type="region of interest" description="Disordered" evidence="2">
    <location>
        <begin position="66"/>
        <end position="110"/>
    </location>
</feature>
<keyword evidence="1" id="KW-0732">Signal</keyword>
<keyword evidence="3" id="KW-1133">Transmembrane helix</keyword>
<keyword evidence="6" id="KW-1185">Reference proteome</keyword>
<feature type="region of interest" description="Disordered" evidence="2">
    <location>
        <begin position="1"/>
        <end position="32"/>
    </location>
</feature>
<keyword evidence="3" id="KW-0812">Transmembrane</keyword>
<feature type="compositionally biased region" description="Pro residues" evidence="2">
    <location>
        <begin position="18"/>
        <end position="30"/>
    </location>
</feature>
<reference evidence="5 6" key="1">
    <citation type="submission" date="2024-06" db="EMBL/GenBank/DDBJ databases">
        <title>The Natural Products Discovery Center: Release of the First 8490 Sequenced Strains for Exploring Actinobacteria Biosynthetic Diversity.</title>
        <authorList>
            <person name="Kalkreuter E."/>
            <person name="Kautsar S.A."/>
            <person name="Yang D."/>
            <person name="Bader C.D."/>
            <person name="Teijaro C.N."/>
            <person name="Fluegel L."/>
            <person name="Davis C.M."/>
            <person name="Simpson J.R."/>
            <person name="Lauterbach L."/>
            <person name="Steele A.D."/>
            <person name="Gui C."/>
            <person name="Meng S."/>
            <person name="Li G."/>
            <person name="Viehrig K."/>
            <person name="Ye F."/>
            <person name="Su P."/>
            <person name="Kiefer A.F."/>
            <person name="Nichols A."/>
            <person name="Cepeda A.J."/>
            <person name="Yan W."/>
            <person name="Fan B."/>
            <person name="Jiang Y."/>
            <person name="Adhikari A."/>
            <person name="Zheng C.-J."/>
            <person name="Schuster L."/>
            <person name="Cowan T.M."/>
            <person name="Smanski M.J."/>
            <person name="Chevrette M.G."/>
            <person name="De Carvalho L.P.S."/>
            <person name="Shen B."/>
        </authorList>
    </citation>
    <scope>NUCLEOTIDE SEQUENCE [LARGE SCALE GENOMIC DNA]</scope>
    <source>
        <strain evidence="5 6">NPDC019708</strain>
    </source>
</reference>
<sequence>MTNPPSGQWQQPGYGQPHYPPPGPRPPYGPPRRGNNNAAIIILAIFGGLILFCGGCFGIASLTSSDEPARTKTTTTTLQPATQAAGGPAPSNALAPAEDAVPGPGTPVRDGQFEFRVTAVDPPVSSVGTGILEENALGEFIVVHVDVTNTGDEPRSYFDSNQKLFDDQGREFANNSQAGWRLDSESIMLDLNPGFTIQVAIVFDVPIGTVPAAIEFHDSMFSGGATVALR</sequence>
<evidence type="ECO:0000313" key="6">
    <source>
        <dbReference type="Proteomes" id="UP001550628"/>
    </source>
</evidence>
<name>A0ABV2WXS0_9NOCA</name>